<dbReference type="InterPro" id="IPR015424">
    <property type="entry name" value="PyrdxlP-dep_Trfase"/>
</dbReference>
<dbReference type="EMBL" id="VJMH01002584">
    <property type="protein sequence ID" value="KAF0708263.1"/>
    <property type="molecule type" value="Genomic_DNA"/>
</dbReference>
<gene>
    <name evidence="2" type="ORF">As57867_006389</name>
</gene>
<reference evidence="2" key="1">
    <citation type="submission" date="2019-06" db="EMBL/GenBank/DDBJ databases">
        <title>Genomics analysis of Aphanomyces spp. identifies a new class of oomycete effector associated with host adaptation.</title>
        <authorList>
            <person name="Gaulin E."/>
        </authorList>
    </citation>
    <scope>NUCLEOTIDE SEQUENCE</scope>
    <source>
        <strain evidence="2">CBS 578.67</strain>
    </source>
</reference>
<dbReference type="Pfam" id="PF00266">
    <property type="entry name" value="Aminotran_5"/>
    <property type="match status" value="1"/>
</dbReference>
<dbReference type="Gene3D" id="3.40.640.10">
    <property type="entry name" value="Type I PLP-dependent aspartate aminotransferase-like (Major domain)"/>
    <property type="match status" value="1"/>
</dbReference>
<dbReference type="OrthoDB" id="420046at2759"/>
<feature type="non-terminal residue" evidence="2">
    <location>
        <position position="338"/>
    </location>
</feature>
<protein>
    <recommendedName>
        <fullName evidence="1">Aminotransferase class V domain-containing protein</fullName>
    </recommendedName>
</protein>
<dbReference type="PANTHER" id="PTHR43686:SF1">
    <property type="entry name" value="AMINOTRAN_5 DOMAIN-CONTAINING PROTEIN"/>
    <property type="match status" value="1"/>
</dbReference>
<sequence>MNPSELEYKDAIFFSGHKFLGGPGSPGVLVIKSKWLRRNIVPVVPSGGTVIYVTDASQHYNTHVDEREEGGTPDTIGAIRLGLAFQVKQCVGTATIMDLEHANWMLAKTRLLAQPALVLLGSTEHARLPIVSFMVRYQDRFLHYNFVCALLNDLFGIQSRGGCMCAAPYSHRLMGIAAKTNQEFAAAICQGAAVLRPGYTRLSLPYFMSKLQVDYILAAVEFVAVNGWRFLPQYNFNQSTGEWVHKRGVTSSPECLQDLQLNSPTPSTTRSDYTLLLDQAATLAQTSQVHLAPLQMAPLPTPIEHLRWFVYPWEAVQDLLNIRSMVVLRPLRCPVLPK</sequence>
<comment type="caution">
    <text evidence="2">The sequence shown here is derived from an EMBL/GenBank/DDBJ whole genome shotgun (WGS) entry which is preliminary data.</text>
</comment>
<organism evidence="2">
    <name type="scientific">Aphanomyces stellatus</name>
    <dbReference type="NCBI Taxonomy" id="120398"/>
    <lineage>
        <taxon>Eukaryota</taxon>
        <taxon>Sar</taxon>
        <taxon>Stramenopiles</taxon>
        <taxon>Oomycota</taxon>
        <taxon>Saprolegniomycetes</taxon>
        <taxon>Saprolegniales</taxon>
        <taxon>Verrucalvaceae</taxon>
        <taxon>Aphanomyces</taxon>
    </lineage>
</organism>
<dbReference type="Gene3D" id="3.90.1150.10">
    <property type="entry name" value="Aspartate Aminotransferase, domain 1"/>
    <property type="match status" value="1"/>
</dbReference>
<dbReference type="InterPro" id="IPR015421">
    <property type="entry name" value="PyrdxlP-dep_Trfase_major"/>
</dbReference>
<dbReference type="AlphaFoldDB" id="A0A6A4Z7Y3"/>
<dbReference type="InterPro" id="IPR015422">
    <property type="entry name" value="PyrdxlP-dep_Trfase_small"/>
</dbReference>
<feature type="domain" description="Aminotransferase class V" evidence="1">
    <location>
        <begin position="10"/>
        <end position="213"/>
    </location>
</feature>
<proteinExistence type="predicted"/>
<evidence type="ECO:0000259" key="1">
    <source>
        <dbReference type="Pfam" id="PF00266"/>
    </source>
</evidence>
<evidence type="ECO:0000313" key="2">
    <source>
        <dbReference type="EMBL" id="KAF0708263.1"/>
    </source>
</evidence>
<dbReference type="SUPFAM" id="SSF53383">
    <property type="entry name" value="PLP-dependent transferases"/>
    <property type="match status" value="1"/>
</dbReference>
<dbReference type="InterPro" id="IPR000192">
    <property type="entry name" value="Aminotrans_V_dom"/>
</dbReference>
<name>A0A6A4Z7Y3_9STRA</name>
<accession>A0A6A4Z7Y3</accession>
<dbReference type="PANTHER" id="PTHR43686">
    <property type="entry name" value="SULFURTRANSFERASE-RELATED"/>
    <property type="match status" value="1"/>
</dbReference>